<protein>
    <submittedName>
        <fullName evidence="3">Uncharacterized protein</fullName>
    </submittedName>
</protein>
<evidence type="ECO:0000313" key="4">
    <source>
        <dbReference type="Proteomes" id="UP000479710"/>
    </source>
</evidence>
<dbReference type="AlphaFoldDB" id="A0A6G1E6K6"/>
<dbReference type="PANTHER" id="PTHR33427:SF2">
    <property type="entry name" value="TRICHOHYALIN"/>
    <property type="match status" value="1"/>
</dbReference>
<evidence type="ECO:0000256" key="1">
    <source>
        <dbReference type="SAM" id="Coils"/>
    </source>
</evidence>
<dbReference type="EMBL" id="SPHZ02000005">
    <property type="protein sequence ID" value="KAF0920420.1"/>
    <property type="molecule type" value="Genomic_DNA"/>
</dbReference>
<name>A0A6G1E6K6_9ORYZ</name>
<feature type="coiled-coil region" evidence="1">
    <location>
        <begin position="319"/>
        <end position="363"/>
    </location>
</feature>
<feature type="compositionally biased region" description="Polar residues" evidence="2">
    <location>
        <begin position="293"/>
        <end position="303"/>
    </location>
</feature>
<dbReference type="PANTHER" id="PTHR33427">
    <property type="entry name" value="HNH ENDONUCLEASE"/>
    <property type="match status" value="1"/>
</dbReference>
<feature type="region of interest" description="Disordered" evidence="2">
    <location>
        <begin position="565"/>
        <end position="633"/>
    </location>
</feature>
<dbReference type="OrthoDB" id="608866at2759"/>
<gene>
    <name evidence="3" type="ORF">E2562_034867</name>
</gene>
<reference evidence="3 4" key="1">
    <citation type="submission" date="2019-11" db="EMBL/GenBank/DDBJ databases">
        <title>Whole genome sequence of Oryza granulata.</title>
        <authorList>
            <person name="Li W."/>
        </authorList>
    </citation>
    <scope>NUCLEOTIDE SEQUENCE [LARGE SCALE GENOMIC DNA]</scope>
    <source>
        <strain evidence="4">cv. Menghai</strain>
        <tissue evidence="3">Leaf</tissue>
    </source>
</reference>
<accession>A0A6G1E6K6</accession>
<organism evidence="3 4">
    <name type="scientific">Oryza meyeriana var. granulata</name>
    <dbReference type="NCBI Taxonomy" id="110450"/>
    <lineage>
        <taxon>Eukaryota</taxon>
        <taxon>Viridiplantae</taxon>
        <taxon>Streptophyta</taxon>
        <taxon>Embryophyta</taxon>
        <taxon>Tracheophyta</taxon>
        <taxon>Spermatophyta</taxon>
        <taxon>Magnoliopsida</taxon>
        <taxon>Liliopsida</taxon>
        <taxon>Poales</taxon>
        <taxon>Poaceae</taxon>
        <taxon>BOP clade</taxon>
        <taxon>Oryzoideae</taxon>
        <taxon>Oryzeae</taxon>
        <taxon>Oryzinae</taxon>
        <taxon>Oryza</taxon>
        <taxon>Oryza meyeriana</taxon>
    </lineage>
</organism>
<sequence>MRWVTPRPTRGSAAAAAGSPTATGHRTGSSPTSSTRTRYGCSSFAAARAAGVLLLVTDRVRWCFAVQAMRAKDLNEMFPVSDAEAAPTANPRGYANLLWKQLDHLGNAGFDPALFRVDAYGNVLYLHADSASPLAWDIDHWFPCARGGRTVPSNLRIVQAQVCRKKHNKLEFLVPWWDLQLGISVNQFLSIFASKNADFRNRAFAFLFVDGASEELTSMQPVEAHAFPHHFSDLTKKVGLAPAAIVSSRGSDSSVLKSLDANRPLRPNYPLIAAKKFTAEKDENINMPVSGHGPNSTKENNNPDADGYISNPYLSIATARDSLRQREEAKKKQAELSELENEATELKQKNDEERVAIQDLEALLIKRRRRVEKCRRLAEAQSNYKAVLEKMIRDAMHQSVVYKEQLRLNQAATGTLMARLEAQRAMCDSSETELRRKYQQKDELEKQIKPFTDQARKRYRVDDEMLEERHNGSEKYFPGRRLRSRSPLKQELRVFLEEDQRALDAYISLEEEEIGNGASTMGNFKNSPYKVISFPRRSIEENTVDTERGRASVREKLEHLAIKERQRGRRRERTMASRGSRAISTPVRSRDGKGKAAMVQCESETEKSQTVSVPRTSSVPPSPPYRVTGMYGTPRYPAEKSVLLKKNDVIHRRGVGRSDDDVSMNHIGKGTVDKWLHMLMEEQQEDPAAAAYHSSEDHNTVDEIASDEHPNQSRIDDESCRNEITECSDEIVEVGGESATEQARCRNSFEIKERGEEKKIWFPRSDSSRGFRSLPSSPSKILGMRRSVECMSRKPKVVGDDDGRYGYEDSVSTSSSKFLSRCKQAIKKAVNK</sequence>
<feature type="compositionally biased region" description="Low complexity" evidence="2">
    <location>
        <begin position="610"/>
        <end position="619"/>
    </location>
</feature>
<feature type="region of interest" description="Disordered" evidence="2">
    <location>
        <begin position="1"/>
        <end position="36"/>
    </location>
</feature>
<keyword evidence="4" id="KW-1185">Reference proteome</keyword>
<proteinExistence type="predicted"/>
<evidence type="ECO:0000313" key="3">
    <source>
        <dbReference type="EMBL" id="KAF0920420.1"/>
    </source>
</evidence>
<dbReference type="Proteomes" id="UP000479710">
    <property type="component" value="Unassembled WGS sequence"/>
</dbReference>
<keyword evidence="1" id="KW-0175">Coiled coil</keyword>
<comment type="caution">
    <text evidence="3">The sequence shown here is derived from an EMBL/GenBank/DDBJ whole genome shotgun (WGS) entry which is preliminary data.</text>
</comment>
<feature type="region of interest" description="Disordered" evidence="2">
    <location>
        <begin position="284"/>
        <end position="306"/>
    </location>
</feature>
<evidence type="ECO:0000256" key="2">
    <source>
        <dbReference type="SAM" id="MobiDB-lite"/>
    </source>
</evidence>